<dbReference type="EMBL" id="BONZ01000051">
    <property type="protein sequence ID" value="GIH17291.1"/>
    <property type="molecule type" value="Genomic_DNA"/>
</dbReference>
<dbReference type="GO" id="GO:0006592">
    <property type="term" value="P:ornithine biosynthetic process"/>
    <property type="evidence" value="ECO:0007669"/>
    <property type="project" value="TreeGrafter"/>
</dbReference>
<evidence type="ECO:0000313" key="9">
    <source>
        <dbReference type="EMBL" id="GIH17291.1"/>
    </source>
</evidence>
<keyword evidence="5 8" id="KW-0808">Transferase</keyword>
<dbReference type="SUPFAM" id="SSF56266">
    <property type="entry name" value="DmpA/ArgJ-like"/>
    <property type="match status" value="1"/>
</dbReference>
<feature type="chain" id="PRO_5035347333" description="Arginine biosynthesis bifunctional protein ArgJ alpha chain" evidence="8">
    <location>
        <begin position="1"/>
        <end position="211"/>
    </location>
</feature>
<keyword evidence="7 8" id="KW-0012">Acyltransferase</keyword>
<evidence type="ECO:0000256" key="8">
    <source>
        <dbReference type="HAMAP-Rule" id="MF_01106"/>
    </source>
</evidence>
<comment type="pathway">
    <text evidence="8">Amino-acid biosynthesis; L-arginine biosynthesis; N(2)-acetyl-L-ornithine from L-glutamate: step 1/4.</text>
</comment>
<evidence type="ECO:0000256" key="4">
    <source>
        <dbReference type="ARBA" id="ARBA00022490"/>
    </source>
</evidence>
<gene>
    <name evidence="8 9" type="primary">argJ</name>
    <name evidence="9" type="ORF">Raf01_54630</name>
</gene>
<sequence length="416" mass="40829">MTGVVGTEEATAAAGDGSAAGVTAARGFRAAGVAAGIKASGALDLALVVNDGPAAAAAGVFTANRVKAAPVLWSQQVLRGGVVHAVVLNSGGANACTGAPGFQDTHATAEHAARVLSGAPAGVEVGAGEVAVCSTGLIGERLPMDSLLRGVETAAGELSGNGGGPAARAIMTTDTRPKTTVVAGGGGSDAGGGWCVGGMAKGAGMLAPGLATMLVVLTTDAVADAATLDTALREATRVSFDRVDSDGCMSTNDTVLLLASGASGIAPEQAELTAAVTAACHDLAAALLADAEGSTKDIAIEVTGAASEADALEVGRTVARNNLVKTALFGNDPNWGRIIAAVGTTDAAFEADRVDVAVNGVWVCRGGCAAEDRSTVDLTGRAVTITVDLHAGGHEATIWTNDLSLAYVHENSAYSS</sequence>
<proteinExistence type="inferred from homology"/>
<organism evidence="9 10">
    <name type="scientific">Rugosimonospora africana</name>
    <dbReference type="NCBI Taxonomy" id="556532"/>
    <lineage>
        <taxon>Bacteria</taxon>
        <taxon>Bacillati</taxon>
        <taxon>Actinomycetota</taxon>
        <taxon>Actinomycetes</taxon>
        <taxon>Micromonosporales</taxon>
        <taxon>Micromonosporaceae</taxon>
        <taxon>Rugosimonospora</taxon>
    </lineage>
</organism>
<feature type="site" description="Involved in the stabilization of negative charge on the oxyanion by the formation of the oxyanion hole" evidence="8">
    <location>
        <position position="136"/>
    </location>
</feature>
<comment type="subcellular location">
    <subcellularLocation>
        <location evidence="1 8">Cytoplasm</location>
    </subcellularLocation>
</comment>
<feature type="binding site" evidence="8">
    <location>
        <position position="172"/>
    </location>
    <ligand>
        <name>substrate</name>
    </ligand>
</feature>
<feature type="chain" id="PRO_5035347334" description="Arginine biosynthesis bifunctional protein ArgJ beta chain" evidence="8">
    <location>
        <begin position="212"/>
        <end position="416"/>
    </location>
</feature>
<feature type="binding site" evidence="8">
    <location>
        <position position="201"/>
    </location>
    <ligand>
        <name>substrate</name>
    </ligand>
</feature>
<dbReference type="CDD" id="cd02152">
    <property type="entry name" value="OAT"/>
    <property type="match status" value="1"/>
</dbReference>
<evidence type="ECO:0000313" key="10">
    <source>
        <dbReference type="Proteomes" id="UP000642748"/>
    </source>
</evidence>
<feature type="binding site" evidence="8">
    <location>
        <position position="292"/>
    </location>
    <ligand>
        <name>substrate</name>
    </ligand>
</feature>
<evidence type="ECO:0000256" key="3">
    <source>
        <dbReference type="ARBA" id="ARBA00011475"/>
    </source>
</evidence>
<dbReference type="NCBIfam" id="TIGR00120">
    <property type="entry name" value="ArgJ"/>
    <property type="match status" value="1"/>
</dbReference>
<dbReference type="FunFam" id="3.10.20.340:FF:000003">
    <property type="entry name" value="Arginine biosynthesis bifunctional protein ArgJ"/>
    <property type="match status" value="1"/>
</dbReference>
<keyword evidence="8" id="KW-0028">Amino-acid biosynthesis</keyword>
<name>A0A8J3VT55_9ACTN</name>
<evidence type="ECO:0000256" key="7">
    <source>
        <dbReference type="ARBA" id="ARBA00023315"/>
    </source>
</evidence>
<evidence type="ECO:0000256" key="1">
    <source>
        <dbReference type="ARBA" id="ARBA00004496"/>
    </source>
</evidence>
<dbReference type="InterPro" id="IPR016117">
    <property type="entry name" value="ArgJ-like_dom_sf"/>
</dbReference>
<dbReference type="GO" id="GO:0004358">
    <property type="term" value="F:L-glutamate N-acetyltransferase activity, acting on acetyl-L-ornithine as donor"/>
    <property type="evidence" value="ECO:0007669"/>
    <property type="project" value="UniProtKB-UniRule"/>
</dbReference>
<comment type="caution">
    <text evidence="9">The sequence shown here is derived from an EMBL/GenBank/DDBJ whole genome shotgun (WGS) entry which is preliminary data.</text>
</comment>
<dbReference type="PANTHER" id="PTHR23100">
    <property type="entry name" value="ARGININE BIOSYNTHESIS BIFUNCTIONAL PROTEIN ARGJ"/>
    <property type="match status" value="1"/>
</dbReference>
<comment type="subunit">
    <text evidence="3 8">Heterotetramer of two alpha and two beta chains.</text>
</comment>
<feature type="active site" description="Nucleophile" evidence="8">
    <location>
        <position position="212"/>
    </location>
</feature>
<dbReference type="Gene3D" id="3.10.20.340">
    <property type="entry name" value="ArgJ beta chain, C-terminal domain"/>
    <property type="match status" value="1"/>
</dbReference>
<comment type="function">
    <text evidence="8">Catalyzes two activities which are involved in the cyclic version of arginine biosynthesis: the synthesis of N-acetylglutamate from glutamate and acetyl-CoA as the acetyl donor, and of ornithine by transacetylation between N(2)-acetylornithine and glutamate.</text>
</comment>
<dbReference type="AlphaFoldDB" id="A0A8J3VT55"/>
<dbReference type="Gene3D" id="3.60.70.12">
    <property type="entry name" value="L-amino peptidase D-ALA esterase/amidase"/>
    <property type="match status" value="1"/>
</dbReference>
<keyword evidence="4 8" id="KW-0963">Cytoplasm</keyword>
<keyword evidence="8" id="KW-0055">Arginine biosynthesis</keyword>
<dbReference type="InterPro" id="IPR002813">
    <property type="entry name" value="Arg_biosynth_ArgJ"/>
</dbReference>
<dbReference type="GO" id="GO:0006526">
    <property type="term" value="P:L-arginine biosynthetic process"/>
    <property type="evidence" value="ECO:0007669"/>
    <property type="project" value="UniProtKB-UniRule"/>
</dbReference>
<comment type="pathway">
    <text evidence="8">Amino-acid biosynthesis; L-arginine biosynthesis; L-ornithine and N-acetyl-L-glutamate from L-glutamate and N(2)-acetyl-L-ornithine (cyclic): step 1/1.</text>
</comment>
<feature type="binding site" evidence="8">
    <location>
        <position position="411"/>
    </location>
    <ligand>
        <name>substrate</name>
    </ligand>
</feature>
<reference evidence="9" key="1">
    <citation type="submission" date="2021-01" db="EMBL/GenBank/DDBJ databases">
        <title>Whole genome shotgun sequence of Rugosimonospora africana NBRC 104875.</title>
        <authorList>
            <person name="Komaki H."/>
            <person name="Tamura T."/>
        </authorList>
    </citation>
    <scope>NUCLEOTIDE SEQUENCE</scope>
    <source>
        <strain evidence="9">NBRC 104875</strain>
    </source>
</reference>
<dbReference type="PANTHER" id="PTHR23100:SF0">
    <property type="entry name" value="ARGININE BIOSYNTHESIS BIFUNCTIONAL PROTEIN ARGJ, MITOCHONDRIAL"/>
    <property type="match status" value="1"/>
</dbReference>
<comment type="similarity">
    <text evidence="2 8">Belongs to the ArgJ family.</text>
</comment>
<feature type="site" description="Involved in the stabilization of negative charge on the oxyanion by the formation of the oxyanion hole" evidence="8">
    <location>
        <position position="135"/>
    </location>
</feature>
<dbReference type="InterPro" id="IPR042195">
    <property type="entry name" value="ArgJ_beta_C"/>
</dbReference>
<feature type="binding site" evidence="8">
    <location>
        <position position="212"/>
    </location>
    <ligand>
        <name>substrate</name>
    </ligand>
</feature>
<comment type="catalytic activity">
    <reaction evidence="8">
        <text>N(2)-acetyl-L-ornithine + L-glutamate = N-acetyl-L-glutamate + L-ornithine</text>
        <dbReference type="Rhea" id="RHEA:15349"/>
        <dbReference type="ChEBI" id="CHEBI:29985"/>
        <dbReference type="ChEBI" id="CHEBI:44337"/>
        <dbReference type="ChEBI" id="CHEBI:46911"/>
        <dbReference type="ChEBI" id="CHEBI:57805"/>
        <dbReference type="EC" id="2.3.1.35"/>
    </reaction>
</comment>
<dbReference type="GO" id="GO:0004042">
    <property type="term" value="F:L-glutamate N-acetyltransferase activity"/>
    <property type="evidence" value="ECO:0007669"/>
    <property type="project" value="UniProtKB-UniRule"/>
</dbReference>
<feature type="binding site" evidence="8">
    <location>
        <position position="416"/>
    </location>
    <ligand>
        <name>substrate</name>
    </ligand>
</feature>
<keyword evidence="10" id="KW-1185">Reference proteome</keyword>
<keyword evidence="6 8" id="KW-0068">Autocatalytic cleavage</keyword>
<keyword evidence="8" id="KW-0511">Multifunctional enzyme</keyword>
<dbReference type="GO" id="GO:0005737">
    <property type="term" value="C:cytoplasm"/>
    <property type="evidence" value="ECO:0007669"/>
    <property type="project" value="UniProtKB-SubCell"/>
</dbReference>
<evidence type="ECO:0000256" key="2">
    <source>
        <dbReference type="ARBA" id="ARBA00006774"/>
    </source>
</evidence>
<evidence type="ECO:0000256" key="5">
    <source>
        <dbReference type="ARBA" id="ARBA00022679"/>
    </source>
</evidence>
<protein>
    <recommendedName>
        <fullName evidence="8">Arginine biosynthesis bifunctional protein ArgJ</fullName>
    </recommendedName>
    <domain>
        <recommendedName>
            <fullName evidence="8">Glutamate N-acetyltransferase</fullName>
            <ecNumber evidence="8">2.3.1.35</ecNumber>
        </recommendedName>
        <alternativeName>
            <fullName evidence="8">Ornithine acetyltransferase</fullName>
            <shortName evidence="8">OATase</shortName>
        </alternativeName>
        <alternativeName>
            <fullName evidence="8">Ornithine transacetylase</fullName>
        </alternativeName>
    </domain>
    <domain>
        <recommendedName>
            <fullName evidence="8">Amino-acid acetyltransferase</fullName>
            <ecNumber evidence="8">2.3.1.1</ecNumber>
        </recommendedName>
        <alternativeName>
            <fullName evidence="8">N-acetylglutamate synthase</fullName>
            <shortName evidence="8">AGSase</shortName>
        </alternativeName>
    </domain>
    <component>
        <recommendedName>
            <fullName evidence="8">Arginine biosynthesis bifunctional protein ArgJ alpha chain</fullName>
        </recommendedName>
    </component>
    <component>
        <recommendedName>
            <fullName evidence="8">Arginine biosynthesis bifunctional protein ArgJ beta chain</fullName>
        </recommendedName>
    </component>
</protein>
<comment type="catalytic activity">
    <reaction evidence="8">
        <text>L-glutamate + acetyl-CoA = N-acetyl-L-glutamate + CoA + H(+)</text>
        <dbReference type="Rhea" id="RHEA:24292"/>
        <dbReference type="ChEBI" id="CHEBI:15378"/>
        <dbReference type="ChEBI" id="CHEBI:29985"/>
        <dbReference type="ChEBI" id="CHEBI:44337"/>
        <dbReference type="ChEBI" id="CHEBI:57287"/>
        <dbReference type="ChEBI" id="CHEBI:57288"/>
        <dbReference type="EC" id="2.3.1.1"/>
    </reaction>
</comment>
<dbReference type="EC" id="2.3.1.35" evidence="8"/>
<dbReference type="HAMAP" id="MF_01106">
    <property type="entry name" value="ArgJ"/>
    <property type="match status" value="1"/>
</dbReference>
<dbReference type="Pfam" id="PF01960">
    <property type="entry name" value="ArgJ"/>
    <property type="match status" value="1"/>
</dbReference>
<evidence type="ECO:0000256" key="6">
    <source>
        <dbReference type="ARBA" id="ARBA00022813"/>
    </source>
</evidence>
<accession>A0A8J3VT55</accession>
<dbReference type="UniPathway" id="UPA00068">
    <property type="reaction ID" value="UER00106"/>
</dbReference>
<dbReference type="Proteomes" id="UP000642748">
    <property type="component" value="Unassembled WGS sequence"/>
</dbReference>
<dbReference type="EC" id="2.3.1.1" evidence="8"/>
<feature type="site" description="Cleavage; by autolysis" evidence="8">
    <location>
        <begin position="211"/>
        <end position="212"/>
    </location>
</feature>
<dbReference type="NCBIfam" id="NF003802">
    <property type="entry name" value="PRK05388.1"/>
    <property type="match status" value="1"/>
</dbReference>